<dbReference type="CDD" id="cd18919">
    <property type="entry name" value="bHLH_AtBPE_like"/>
    <property type="match status" value="1"/>
</dbReference>
<dbReference type="GO" id="GO:0003700">
    <property type="term" value="F:DNA-binding transcription factor activity"/>
    <property type="evidence" value="ECO:0007669"/>
    <property type="project" value="TreeGrafter"/>
</dbReference>
<dbReference type="InterPro" id="IPR011598">
    <property type="entry name" value="bHLH_dom"/>
</dbReference>
<dbReference type="GO" id="GO:0046983">
    <property type="term" value="F:protein dimerization activity"/>
    <property type="evidence" value="ECO:0007669"/>
    <property type="project" value="InterPro"/>
</dbReference>
<dbReference type="Pfam" id="PF00010">
    <property type="entry name" value="HLH"/>
    <property type="match status" value="1"/>
</dbReference>
<dbReference type="Proteomes" id="UP000823749">
    <property type="component" value="Chromosome 6"/>
</dbReference>
<feature type="compositionally biased region" description="Polar residues" evidence="5">
    <location>
        <begin position="139"/>
        <end position="161"/>
    </location>
</feature>
<evidence type="ECO:0000256" key="5">
    <source>
        <dbReference type="SAM" id="MobiDB-lite"/>
    </source>
</evidence>
<proteinExistence type="predicted"/>
<dbReference type="EMBL" id="JACTNZ010000006">
    <property type="protein sequence ID" value="KAG5543691.1"/>
    <property type="molecule type" value="Genomic_DNA"/>
</dbReference>
<name>A0AAV6JU47_9ERIC</name>
<feature type="domain" description="BHLH" evidence="6">
    <location>
        <begin position="211"/>
        <end position="261"/>
    </location>
</feature>
<evidence type="ECO:0000256" key="4">
    <source>
        <dbReference type="ARBA" id="ARBA00023242"/>
    </source>
</evidence>
<evidence type="ECO:0000256" key="3">
    <source>
        <dbReference type="ARBA" id="ARBA00023163"/>
    </source>
</evidence>
<dbReference type="PANTHER" id="PTHR12565:SF312">
    <property type="entry name" value="TRANSCRIPTION FACTOR BHLH74"/>
    <property type="match status" value="1"/>
</dbReference>
<dbReference type="PANTHER" id="PTHR12565">
    <property type="entry name" value="STEROL REGULATORY ELEMENT-BINDING PROTEIN"/>
    <property type="match status" value="1"/>
</dbReference>
<comment type="subcellular location">
    <subcellularLocation>
        <location evidence="1">Nucleus</location>
    </subcellularLocation>
</comment>
<evidence type="ECO:0000313" key="7">
    <source>
        <dbReference type="EMBL" id="KAG5543691.1"/>
    </source>
</evidence>
<reference evidence="7 8" key="1">
    <citation type="submission" date="2020-08" db="EMBL/GenBank/DDBJ databases">
        <title>Plant Genome Project.</title>
        <authorList>
            <person name="Zhang R.-G."/>
        </authorList>
    </citation>
    <scope>NUCLEOTIDE SEQUENCE [LARGE SCALE GENOMIC DNA]</scope>
    <source>
        <strain evidence="7">WSP0</strain>
        <tissue evidence="7">Leaf</tissue>
    </source>
</reference>
<dbReference type="Gene3D" id="4.10.280.10">
    <property type="entry name" value="Helix-loop-helix DNA-binding domain"/>
    <property type="match status" value="1"/>
</dbReference>
<gene>
    <name evidence="7" type="ORF">RHGRI_016449</name>
</gene>
<sequence length="386" mass="42063">MGTEENGNMGFQQRNGDSILNCPTSGMNTTNPFFGSGWDPLVSLSQSENFGGSFGNSNYSHLVHYPSDSGLVEMVPKLPFFGGGGNFSEMVGSFGLPNYAPNEEDGTEKTSTNGGDQQVSEEGTMGISPCGKRKKRVSESNSPFNPSKNSEGEQQMEISGDSSQEEKKQKSEQNPSANSRSKQTGKQAKDKSDSGEAPKENYIHVRAKRGQATNSHSLAERVRRERISERMRLLQELVPGCNKITGKAVMLDEIINYVQSLQQQVEYISRLNDDILLFMLQFLSMKLATVNPELNIDIDRILSKEILHSGASNAAIPGFGLGMSSSHPYPPGIPQGVLSGIPSTSPYHSLPQNLWEHELQSLLQMGYDSNPAIGNLGPNGRSKLEL</sequence>
<dbReference type="SUPFAM" id="SSF47459">
    <property type="entry name" value="HLH, helix-loop-helix DNA-binding domain"/>
    <property type="match status" value="1"/>
</dbReference>
<evidence type="ECO:0000256" key="1">
    <source>
        <dbReference type="ARBA" id="ARBA00004123"/>
    </source>
</evidence>
<dbReference type="GO" id="GO:0005634">
    <property type="term" value="C:nucleus"/>
    <property type="evidence" value="ECO:0007669"/>
    <property type="project" value="UniProtKB-SubCell"/>
</dbReference>
<feature type="compositionally biased region" description="Polar residues" evidence="5">
    <location>
        <begin position="174"/>
        <end position="186"/>
    </location>
</feature>
<evidence type="ECO:0000259" key="6">
    <source>
        <dbReference type="PROSITE" id="PS50888"/>
    </source>
</evidence>
<dbReference type="InterPro" id="IPR024097">
    <property type="entry name" value="bHLH_ZIP_TF"/>
</dbReference>
<comment type="caution">
    <text evidence="7">The sequence shown here is derived from an EMBL/GenBank/DDBJ whole genome shotgun (WGS) entry which is preliminary data.</text>
</comment>
<evidence type="ECO:0000313" key="8">
    <source>
        <dbReference type="Proteomes" id="UP000823749"/>
    </source>
</evidence>
<accession>A0AAV6JU47</accession>
<dbReference type="SMART" id="SM00353">
    <property type="entry name" value="HLH"/>
    <property type="match status" value="1"/>
</dbReference>
<dbReference type="InterPro" id="IPR036638">
    <property type="entry name" value="HLH_DNA-bd_sf"/>
</dbReference>
<organism evidence="7 8">
    <name type="scientific">Rhododendron griersonianum</name>
    <dbReference type="NCBI Taxonomy" id="479676"/>
    <lineage>
        <taxon>Eukaryota</taxon>
        <taxon>Viridiplantae</taxon>
        <taxon>Streptophyta</taxon>
        <taxon>Embryophyta</taxon>
        <taxon>Tracheophyta</taxon>
        <taxon>Spermatophyta</taxon>
        <taxon>Magnoliopsida</taxon>
        <taxon>eudicotyledons</taxon>
        <taxon>Gunneridae</taxon>
        <taxon>Pentapetalae</taxon>
        <taxon>asterids</taxon>
        <taxon>Ericales</taxon>
        <taxon>Ericaceae</taxon>
        <taxon>Ericoideae</taxon>
        <taxon>Rhodoreae</taxon>
        <taxon>Rhododendron</taxon>
    </lineage>
</organism>
<keyword evidence="2" id="KW-0805">Transcription regulation</keyword>
<keyword evidence="3" id="KW-0804">Transcription</keyword>
<protein>
    <recommendedName>
        <fullName evidence="6">BHLH domain-containing protein</fullName>
    </recommendedName>
</protein>
<dbReference type="AlphaFoldDB" id="A0AAV6JU47"/>
<dbReference type="PROSITE" id="PS50888">
    <property type="entry name" value="BHLH"/>
    <property type="match status" value="1"/>
</dbReference>
<keyword evidence="8" id="KW-1185">Reference proteome</keyword>
<keyword evidence="4" id="KW-0539">Nucleus</keyword>
<feature type="region of interest" description="Disordered" evidence="5">
    <location>
        <begin position="95"/>
        <end position="198"/>
    </location>
</feature>
<feature type="compositionally biased region" description="Basic and acidic residues" evidence="5">
    <location>
        <begin position="187"/>
        <end position="198"/>
    </location>
</feature>
<evidence type="ECO:0000256" key="2">
    <source>
        <dbReference type="ARBA" id="ARBA00023015"/>
    </source>
</evidence>
<feature type="compositionally biased region" description="Polar residues" evidence="5">
    <location>
        <begin position="109"/>
        <end position="121"/>
    </location>
</feature>